<name>A0A9P1GAZ5_9DINO</name>
<keyword evidence="4" id="KW-1185">Reference proteome</keyword>
<feature type="region of interest" description="Disordered" evidence="1">
    <location>
        <begin position="178"/>
        <end position="236"/>
    </location>
</feature>
<feature type="non-terminal residue" evidence="2">
    <location>
        <position position="265"/>
    </location>
</feature>
<dbReference type="EMBL" id="CAMXCT010003887">
    <property type="protein sequence ID" value="CAI4006700.1"/>
    <property type="molecule type" value="Genomic_DNA"/>
</dbReference>
<dbReference type="EMBL" id="CAMXCT030003887">
    <property type="protein sequence ID" value="CAL4794012.1"/>
    <property type="molecule type" value="Genomic_DNA"/>
</dbReference>
<gene>
    <name evidence="2" type="ORF">C1SCF055_LOCUS32316</name>
</gene>
<dbReference type="Proteomes" id="UP001152797">
    <property type="component" value="Unassembled WGS sequence"/>
</dbReference>
<evidence type="ECO:0000256" key="1">
    <source>
        <dbReference type="SAM" id="MobiDB-lite"/>
    </source>
</evidence>
<dbReference type="EMBL" id="CAMXCT020003887">
    <property type="protein sequence ID" value="CAL1160075.1"/>
    <property type="molecule type" value="Genomic_DNA"/>
</dbReference>
<feature type="compositionally biased region" description="Basic and acidic residues" evidence="1">
    <location>
        <begin position="210"/>
        <end position="233"/>
    </location>
</feature>
<reference evidence="3 4" key="2">
    <citation type="submission" date="2024-05" db="EMBL/GenBank/DDBJ databases">
        <authorList>
            <person name="Chen Y."/>
            <person name="Shah S."/>
            <person name="Dougan E. K."/>
            <person name="Thang M."/>
            <person name="Chan C."/>
        </authorList>
    </citation>
    <scope>NUCLEOTIDE SEQUENCE [LARGE SCALE GENOMIC DNA]</scope>
</reference>
<feature type="non-terminal residue" evidence="2">
    <location>
        <position position="1"/>
    </location>
</feature>
<accession>A0A9P1GAZ5</accession>
<evidence type="ECO:0000313" key="3">
    <source>
        <dbReference type="EMBL" id="CAL4794012.1"/>
    </source>
</evidence>
<sequence length="265" mass="29378">EYYFSLDPTASDDPQFYFNYSTNPAKTPWQHVETEVLPPCALPAQIQQAAGSGMLWRLVGGEQSLVKAALAHGIVFQNVKQIDQVIRNNSVPLPKTGSGSSGGLLRADKCKALVDFFFADASQEYRDALTAKLAGGSVVKLDSKECPDDIFEYLAQLDQDNMGAFQRVKEMAETLKQDREKEMKAKDKKDKIKEKDSGTPPPEPNPAPAEPEKPEKEHIFVEKAAPKVAHEGSSRTWSTITPAELRCLLPGKNTLPYVYLKMHKN</sequence>
<organism evidence="2">
    <name type="scientific">Cladocopium goreaui</name>
    <dbReference type="NCBI Taxonomy" id="2562237"/>
    <lineage>
        <taxon>Eukaryota</taxon>
        <taxon>Sar</taxon>
        <taxon>Alveolata</taxon>
        <taxon>Dinophyceae</taxon>
        <taxon>Suessiales</taxon>
        <taxon>Symbiodiniaceae</taxon>
        <taxon>Cladocopium</taxon>
    </lineage>
</organism>
<evidence type="ECO:0000313" key="4">
    <source>
        <dbReference type="Proteomes" id="UP001152797"/>
    </source>
</evidence>
<feature type="compositionally biased region" description="Basic and acidic residues" evidence="1">
    <location>
        <begin position="178"/>
        <end position="197"/>
    </location>
</feature>
<dbReference type="AlphaFoldDB" id="A0A9P1GAZ5"/>
<evidence type="ECO:0000313" key="2">
    <source>
        <dbReference type="EMBL" id="CAI4006700.1"/>
    </source>
</evidence>
<feature type="compositionally biased region" description="Pro residues" evidence="1">
    <location>
        <begin position="199"/>
        <end position="209"/>
    </location>
</feature>
<protein>
    <submittedName>
        <fullName evidence="2">Uncharacterized protein</fullName>
    </submittedName>
</protein>
<reference evidence="2" key="1">
    <citation type="submission" date="2022-10" db="EMBL/GenBank/DDBJ databases">
        <authorList>
            <person name="Chen Y."/>
            <person name="Dougan E. K."/>
            <person name="Chan C."/>
            <person name="Rhodes N."/>
            <person name="Thang M."/>
        </authorList>
    </citation>
    <scope>NUCLEOTIDE SEQUENCE</scope>
</reference>
<proteinExistence type="predicted"/>
<comment type="caution">
    <text evidence="2">The sequence shown here is derived from an EMBL/GenBank/DDBJ whole genome shotgun (WGS) entry which is preliminary data.</text>
</comment>